<organism evidence="7 8">
    <name type="scientific">Candidatus Gottesmanbacteria bacterium RBG_16_52_11</name>
    <dbReference type="NCBI Taxonomy" id="1798374"/>
    <lineage>
        <taxon>Bacteria</taxon>
        <taxon>Candidatus Gottesmaniibacteriota</taxon>
    </lineage>
</organism>
<dbReference type="GO" id="GO:0005829">
    <property type="term" value="C:cytosol"/>
    <property type="evidence" value="ECO:0007669"/>
    <property type="project" value="TreeGrafter"/>
</dbReference>
<proteinExistence type="inferred from homology"/>
<dbReference type="SUPFAM" id="SSF48013">
    <property type="entry name" value="NusB-like"/>
    <property type="match status" value="1"/>
</dbReference>
<keyword evidence="2" id="KW-0889">Transcription antitermination</keyword>
<gene>
    <name evidence="7" type="ORF">A2Z33_01095</name>
</gene>
<feature type="domain" description="NusB/RsmB/TIM44" evidence="6">
    <location>
        <begin position="33"/>
        <end position="111"/>
    </location>
</feature>
<dbReference type="Proteomes" id="UP000178448">
    <property type="component" value="Unassembled WGS sequence"/>
</dbReference>
<dbReference type="Pfam" id="PF01029">
    <property type="entry name" value="NusB"/>
    <property type="match status" value="1"/>
</dbReference>
<dbReference type="STRING" id="1798374.A2Z33_01095"/>
<dbReference type="GO" id="GO:0031564">
    <property type="term" value="P:transcription antitermination"/>
    <property type="evidence" value="ECO:0007669"/>
    <property type="project" value="UniProtKB-KW"/>
</dbReference>
<dbReference type="PANTHER" id="PTHR11078">
    <property type="entry name" value="N UTILIZATION SUBSTANCE PROTEIN B-RELATED"/>
    <property type="match status" value="1"/>
</dbReference>
<keyword evidence="4" id="KW-0805">Transcription regulation</keyword>
<evidence type="ECO:0000313" key="8">
    <source>
        <dbReference type="Proteomes" id="UP000178448"/>
    </source>
</evidence>
<reference evidence="7 8" key="1">
    <citation type="journal article" date="2016" name="Nat. Commun.">
        <title>Thousands of microbial genomes shed light on interconnected biogeochemical processes in an aquifer system.</title>
        <authorList>
            <person name="Anantharaman K."/>
            <person name="Brown C.T."/>
            <person name="Hug L.A."/>
            <person name="Sharon I."/>
            <person name="Castelle C.J."/>
            <person name="Probst A.J."/>
            <person name="Thomas B.C."/>
            <person name="Singh A."/>
            <person name="Wilkins M.J."/>
            <person name="Karaoz U."/>
            <person name="Brodie E.L."/>
            <person name="Williams K.H."/>
            <person name="Hubbard S.S."/>
            <person name="Banfield J.F."/>
        </authorList>
    </citation>
    <scope>NUCLEOTIDE SEQUENCE [LARGE SCALE GENOMIC DNA]</scope>
</reference>
<evidence type="ECO:0000256" key="5">
    <source>
        <dbReference type="ARBA" id="ARBA00023163"/>
    </source>
</evidence>
<dbReference type="Gene3D" id="1.10.940.10">
    <property type="entry name" value="NusB-like"/>
    <property type="match status" value="1"/>
</dbReference>
<dbReference type="GO" id="GO:0006353">
    <property type="term" value="P:DNA-templated transcription termination"/>
    <property type="evidence" value="ECO:0007669"/>
    <property type="project" value="InterPro"/>
</dbReference>
<keyword evidence="3" id="KW-0694">RNA-binding</keyword>
<dbReference type="InterPro" id="IPR011605">
    <property type="entry name" value="NusB_fam"/>
</dbReference>
<protein>
    <recommendedName>
        <fullName evidence="6">NusB/RsmB/TIM44 domain-containing protein</fullName>
    </recommendedName>
</protein>
<sequence length="121" mass="13284">MKTAHDPRHLHRISLMQKLFSHSFGNTDDPEIDTIVSHLPETDAKIQAAAPEWPLNKISKIDLAVLRLAVHEITVSRDQPVKVVIDEAVELGKEFGNVASPSFVNGVLGTIVSADQPKEKS</sequence>
<name>A0A1F5YNQ2_9BACT</name>
<evidence type="ECO:0000256" key="4">
    <source>
        <dbReference type="ARBA" id="ARBA00023015"/>
    </source>
</evidence>
<comment type="caution">
    <text evidence="7">The sequence shown here is derived from an EMBL/GenBank/DDBJ whole genome shotgun (WGS) entry which is preliminary data.</text>
</comment>
<accession>A0A1F5YNQ2</accession>
<dbReference type="GO" id="GO:0003723">
    <property type="term" value="F:RNA binding"/>
    <property type="evidence" value="ECO:0007669"/>
    <property type="project" value="UniProtKB-KW"/>
</dbReference>
<dbReference type="PANTHER" id="PTHR11078:SF3">
    <property type="entry name" value="ANTITERMINATION NUSB DOMAIN-CONTAINING PROTEIN"/>
    <property type="match status" value="1"/>
</dbReference>
<dbReference type="EMBL" id="MFJD01000009">
    <property type="protein sequence ID" value="OGG01831.1"/>
    <property type="molecule type" value="Genomic_DNA"/>
</dbReference>
<dbReference type="InterPro" id="IPR006027">
    <property type="entry name" value="NusB_RsmB_TIM44"/>
</dbReference>
<evidence type="ECO:0000256" key="3">
    <source>
        <dbReference type="ARBA" id="ARBA00022884"/>
    </source>
</evidence>
<evidence type="ECO:0000256" key="2">
    <source>
        <dbReference type="ARBA" id="ARBA00022814"/>
    </source>
</evidence>
<evidence type="ECO:0000256" key="1">
    <source>
        <dbReference type="ARBA" id="ARBA00005952"/>
    </source>
</evidence>
<dbReference type="InterPro" id="IPR035926">
    <property type="entry name" value="NusB-like_sf"/>
</dbReference>
<keyword evidence="5" id="KW-0804">Transcription</keyword>
<evidence type="ECO:0000313" key="7">
    <source>
        <dbReference type="EMBL" id="OGG01831.1"/>
    </source>
</evidence>
<dbReference type="AlphaFoldDB" id="A0A1F5YNQ2"/>
<comment type="similarity">
    <text evidence="1">Belongs to the NusB family.</text>
</comment>
<evidence type="ECO:0000259" key="6">
    <source>
        <dbReference type="Pfam" id="PF01029"/>
    </source>
</evidence>